<dbReference type="RefSeq" id="WP_191303538.1">
    <property type="nucleotide sequence ID" value="NZ_BNAR01000013.1"/>
</dbReference>
<gene>
    <name evidence="3" type="ORF">GCM10017774_69050</name>
</gene>
<reference evidence="4" key="1">
    <citation type="journal article" date="2019" name="Int. J. Syst. Evol. Microbiol.">
        <title>The Global Catalogue of Microorganisms (GCM) 10K type strain sequencing project: providing services to taxonomists for standard genome sequencing and annotation.</title>
        <authorList>
            <consortium name="The Broad Institute Genomics Platform"/>
            <consortium name="The Broad Institute Genome Sequencing Center for Infectious Disease"/>
            <person name="Wu L."/>
            <person name="Ma J."/>
        </authorList>
    </citation>
    <scope>NUCLEOTIDE SEQUENCE [LARGE SCALE GENOMIC DNA]</scope>
    <source>
        <strain evidence="4">CGMCC 4.7367</strain>
    </source>
</reference>
<keyword evidence="4" id="KW-1185">Reference proteome</keyword>
<sequence length="323" mass="36265">MSRDNRGCALGLLAVFLVMPFAILLISPAMAARIYVDAVPEHQPYLHEWLWGAAISVPLSTLLVRSALKRDGRVRGAPPLKRWRGLFVNGVVLLAAVNTFAFLKKAPSAAGEHVVQDLVPFFGGSALVGLAVLVVLSLWDRRARRVTVEEVREAAVQADHALKRVRAENARVRRQAEQVQARLVKLQARDPARSDVEFHSLRIFHRESYQCADTAHLAYDSAQTSLRTMSFLVRRARIAPRHLVASQRARAEMRAAATHLERSHGELRSQVDQGLGMVRDLNANTSELKHEIRDNCGAQGRQWFAELEERIEQAREERRAKAF</sequence>
<feature type="transmembrane region" description="Helical" evidence="2">
    <location>
        <begin position="47"/>
        <end position="64"/>
    </location>
</feature>
<feature type="transmembrane region" description="Helical" evidence="2">
    <location>
        <begin position="85"/>
        <end position="103"/>
    </location>
</feature>
<name>A0ABQ3MNR2_9PSEU</name>
<dbReference type="Proteomes" id="UP000605568">
    <property type="component" value="Unassembled WGS sequence"/>
</dbReference>
<keyword evidence="2" id="KW-0472">Membrane</keyword>
<evidence type="ECO:0000313" key="4">
    <source>
        <dbReference type="Proteomes" id="UP000605568"/>
    </source>
</evidence>
<proteinExistence type="predicted"/>
<keyword evidence="2" id="KW-0812">Transmembrane</keyword>
<keyword evidence="1" id="KW-0175">Coiled coil</keyword>
<protein>
    <submittedName>
        <fullName evidence="3">Uncharacterized protein</fullName>
    </submittedName>
</protein>
<accession>A0ABQ3MNR2</accession>
<feature type="coiled-coil region" evidence="1">
    <location>
        <begin position="148"/>
        <end position="189"/>
    </location>
</feature>
<organism evidence="3 4">
    <name type="scientific">Lentzea cavernae</name>
    <dbReference type="NCBI Taxonomy" id="2020703"/>
    <lineage>
        <taxon>Bacteria</taxon>
        <taxon>Bacillati</taxon>
        <taxon>Actinomycetota</taxon>
        <taxon>Actinomycetes</taxon>
        <taxon>Pseudonocardiales</taxon>
        <taxon>Pseudonocardiaceae</taxon>
        <taxon>Lentzea</taxon>
    </lineage>
</organism>
<keyword evidence="2" id="KW-1133">Transmembrane helix</keyword>
<dbReference type="EMBL" id="BNAR01000013">
    <property type="protein sequence ID" value="GHH54302.1"/>
    <property type="molecule type" value="Genomic_DNA"/>
</dbReference>
<evidence type="ECO:0000256" key="2">
    <source>
        <dbReference type="SAM" id="Phobius"/>
    </source>
</evidence>
<comment type="caution">
    <text evidence="3">The sequence shown here is derived from an EMBL/GenBank/DDBJ whole genome shotgun (WGS) entry which is preliminary data.</text>
</comment>
<feature type="transmembrane region" description="Helical" evidence="2">
    <location>
        <begin position="118"/>
        <end position="139"/>
    </location>
</feature>
<evidence type="ECO:0000313" key="3">
    <source>
        <dbReference type="EMBL" id="GHH54302.1"/>
    </source>
</evidence>
<evidence type="ECO:0000256" key="1">
    <source>
        <dbReference type="SAM" id="Coils"/>
    </source>
</evidence>